<keyword evidence="2" id="KW-1133">Transmembrane helix</keyword>
<evidence type="ECO:0000313" key="3">
    <source>
        <dbReference type="EMBL" id="GAA1536232.1"/>
    </source>
</evidence>
<keyword evidence="2" id="KW-0812">Transmembrane</keyword>
<reference evidence="3 4" key="1">
    <citation type="journal article" date="2019" name="Int. J. Syst. Evol. Microbiol.">
        <title>The Global Catalogue of Microorganisms (GCM) 10K type strain sequencing project: providing services to taxonomists for standard genome sequencing and annotation.</title>
        <authorList>
            <consortium name="The Broad Institute Genomics Platform"/>
            <consortium name="The Broad Institute Genome Sequencing Center for Infectious Disease"/>
            <person name="Wu L."/>
            <person name="Ma J."/>
        </authorList>
    </citation>
    <scope>NUCLEOTIDE SEQUENCE [LARGE SCALE GENOMIC DNA]</scope>
    <source>
        <strain evidence="3 4">JCM 15933</strain>
    </source>
</reference>
<accession>A0ABN2B8S7</accession>
<comment type="caution">
    <text evidence="3">The sequence shown here is derived from an EMBL/GenBank/DDBJ whole genome shotgun (WGS) entry which is preliminary data.</text>
</comment>
<organism evidence="3 4">
    <name type="scientific">Dactylosporangium maewongense</name>
    <dbReference type="NCBI Taxonomy" id="634393"/>
    <lineage>
        <taxon>Bacteria</taxon>
        <taxon>Bacillati</taxon>
        <taxon>Actinomycetota</taxon>
        <taxon>Actinomycetes</taxon>
        <taxon>Micromonosporales</taxon>
        <taxon>Micromonosporaceae</taxon>
        <taxon>Dactylosporangium</taxon>
    </lineage>
</organism>
<keyword evidence="4" id="KW-1185">Reference proteome</keyword>
<gene>
    <name evidence="3" type="ORF">GCM10009827_063360</name>
</gene>
<proteinExistence type="predicted"/>
<keyword evidence="2" id="KW-0472">Membrane</keyword>
<dbReference type="EMBL" id="BAAAQD010000013">
    <property type="protein sequence ID" value="GAA1536232.1"/>
    <property type="molecule type" value="Genomic_DNA"/>
</dbReference>
<evidence type="ECO:0000313" key="4">
    <source>
        <dbReference type="Proteomes" id="UP001501470"/>
    </source>
</evidence>
<feature type="transmembrane region" description="Helical" evidence="2">
    <location>
        <begin position="12"/>
        <end position="35"/>
    </location>
</feature>
<evidence type="ECO:0000256" key="1">
    <source>
        <dbReference type="SAM" id="MobiDB-lite"/>
    </source>
</evidence>
<name>A0ABN2B8S7_9ACTN</name>
<feature type="region of interest" description="Disordered" evidence="1">
    <location>
        <begin position="36"/>
        <end position="60"/>
    </location>
</feature>
<evidence type="ECO:0000256" key="2">
    <source>
        <dbReference type="SAM" id="Phobius"/>
    </source>
</evidence>
<dbReference type="Proteomes" id="UP001501470">
    <property type="component" value="Unassembled WGS sequence"/>
</dbReference>
<protein>
    <submittedName>
        <fullName evidence="3">Uncharacterized protein</fullName>
    </submittedName>
</protein>
<sequence>MGDAPPANGRRDAALAVGALAVMLVLIVLVAQISADRDPPAPAPGSPPAFKVSIELSRTA</sequence>